<evidence type="ECO:0000313" key="3">
    <source>
        <dbReference type="EMBL" id="SMD05728.1"/>
    </source>
</evidence>
<name>A0A1W2E9J5_9SPHI</name>
<feature type="chain" id="PRO_5012664408" evidence="1">
    <location>
        <begin position="30"/>
        <end position="171"/>
    </location>
</feature>
<keyword evidence="4" id="KW-1185">Reference proteome</keyword>
<accession>A0A1W2E9J5</accession>
<dbReference type="Proteomes" id="UP000192756">
    <property type="component" value="Unassembled WGS sequence"/>
</dbReference>
<organism evidence="3 4">
    <name type="scientific">Pedobacter africanus</name>
    <dbReference type="NCBI Taxonomy" id="151894"/>
    <lineage>
        <taxon>Bacteria</taxon>
        <taxon>Pseudomonadati</taxon>
        <taxon>Bacteroidota</taxon>
        <taxon>Sphingobacteriia</taxon>
        <taxon>Sphingobacteriales</taxon>
        <taxon>Sphingobacteriaceae</taxon>
        <taxon>Pedobacter</taxon>
    </lineage>
</organism>
<dbReference type="AlphaFoldDB" id="A0A1W2E9J5"/>
<dbReference type="InterPro" id="IPR026444">
    <property type="entry name" value="Secre_tail"/>
</dbReference>
<evidence type="ECO:0000256" key="1">
    <source>
        <dbReference type="SAM" id="SignalP"/>
    </source>
</evidence>
<dbReference type="RefSeq" id="WP_235012652.1">
    <property type="nucleotide sequence ID" value="NZ_FWXT01000005.1"/>
</dbReference>
<evidence type="ECO:0000259" key="2">
    <source>
        <dbReference type="Pfam" id="PF18962"/>
    </source>
</evidence>
<keyword evidence="1" id="KW-0732">Signal</keyword>
<feature type="signal peptide" evidence="1">
    <location>
        <begin position="1"/>
        <end position="29"/>
    </location>
</feature>
<dbReference type="STRING" id="151894.SAMN04488524_4511"/>
<proteinExistence type="predicted"/>
<protein>
    <submittedName>
        <fullName evidence="3">Por secretion system C-terminal sorting domain-containing protein</fullName>
    </submittedName>
</protein>
<feature type="domain" description="Secretion system C-terminal sorting" evidence="2">
    <location>
        <begin position="92"/>
        <end position="170"/>
    </location>
</feature>
<reference evidence="4" key="1">
    <citation type="submission" date="2017-04" db="EMBL/GenBank/DDBJ databases">
        <authorList>
            <person name="Varghese N."/>
            <person name="Submissions S."/>
        </authorList>
    </citation>
    <scope>NUCLEOTIDE SEQUENCE [LARGE SCALE GENOMIC DNA]</scope>
    <source>
        <strain evidence="4">DSM 12126</strain>
    </source>
</reference>
<dbReference type="EMBL" id="FWXT01000005">
    <property type="protein sequence ID" value="SMD05728.1"/>
    <property type="molecule type" value="Genomic_DNA"/>
</dbReference>
<sequence length="171" mass="19131">MKIQRKVTRLLNISCIICMSILCSVSVFGQKVDSSATGIRAKKINKTPQIKANIPTYKPKYNFGYIQYNDIISNSKSLNSAKQEKVLSVLKVYPNPVDDQINLILKMDRESNLSVKIMDLLGNEVVTLSNERIAAGEQTKSYTIPNRLNAGIYFLKIMSGSETVVKRISVL</sequence>
<evidence type="ECO:0000313" key="4">
    <source>
        <dbReference type="Proteomes" id="UP000192756"/>
    </source>
</evidence>
<gene>
    <name evidence="3" type="ORF">SAMN04488524_4511</name>
</gene>
<dbReference type="Pfam" id="PF18962">
    <property type="entry name" value="Por_Secre_tail"/>
    <property type="match status" value="1"/>
</dbReference>
<dbReference type="NCBIfam" id="TIGR04183">
    <property type="entry name" value="Por_Secre_tail"/>
    <property type="match status" value="1"/>
</dbReference>